<feature type="transmembrane region" description="Helical" evidence="1">
    <location>
        <begin position="99"/>
        <end position="123"/>
    </location>
</feature>
<reference evidence="2 3" key="1">
    <citation type="journal article" date="2014" name="Int. J. Syst. Evol. Microbiol.">
        <title>Complete genome sequence of Corynebacterium casei LMG S-19264T (=DSM 44701T), isolated from a smear-ripened cheese.</title>
        <authorList>
            <consortium name="US DOE Joint Genome Institute (JGI-PGF)"/>
            <person name="Walter F."/>
            <person name="Albersmeier A."/>
            <person name="Kalinowski J."/>
            <person name="Ruckert C."/>
        </authorList>
    </citation>
    <scope>NUCLEOTIDE SEQUENCE [LARGE SCALE GENOMIC DNA]</scope>
    <source>
        <strain evidence="2 3">CGMCC 1.15286</strain>
    </source>
</reference>
<dbReference type="AlphaFoldDB" id="A0A917H5Z0"/>
<evidence type="ECO:0000313" key="2">
    <source>
        <dbReference type="EMBL" id="GGG68597.1"/>
    </source>
</evidence>
<dbReference type="RefSeq" id="WP_188889468.1">
    <property type="nucleotide sequence ID" value="NZ_BMHY01000004.1"/>
</dbReference>
<evidence type="ECO:0000256" key="1">
    <source>
        <dbReference type="SAM" id="Phobius"/>
    </source>
</evidence>
<feature type="transmembrane region" description="Helical" evidence="1">
    <location>
        <begin position="43"/>
        <end position="68"/>
    </location>
</feature>
<gene>
    <name evidence="2" type="ORF">GCM10010918_24450</name>
</gene>
<organism evidence="2 3">
    <name type="scientific">Paenibacillus radicis</name>
    <name type="common">ex Gao et al. 2016</name>
    <dbReference type="NCBI Taxonomy" id="1737354"/>
    <lineage>
        <taxon>Bacteria</taxon>
        <taxon>Bacillati</taxon>
        <taxon>Bacillota</taxon>
        <taxon>Bacilli</taxon>
        <taxon>Bacillales</taxon>
        <taxon>Paenibacillaceae</taxon>
        <taxon>Paenibacillus</taxon>
    </lineage>
</organism>
<feature type="transmembrane region" description="Helical" evidence="1">
    <location>
        <begin position="129"/>
        <end position="152"/>
    </location>
</feature>
<dbReference type="Pfam" id="PF06695">
    <property type="entry name" value="Sm_multidrug_ex"/>
    <property type="match status" value="1"/>
</dbReference>
<dbReference type="InterPro" id="IPR009577">
    <property type="entry name" value="Sm_multidrug_ex"/>
</dbReference>
<dbReference type="EMBL" id="BMHY01000004">
    <property type="protein sequence ID" value="GGG68597.1"/>
    <property type="molecule type" value="Genomic_DNA"/>
</dbReference>
<evidence type="ECO:0008006" key="4">
    <source>
        <dbReference type="Google" id="ProtNLM"/>
    </source>
</evidence>
<keyword evidence="1" id="KW-0812">Transmembrane</keyword>
<comment type="caution">
    <text evidence="2">The sequence shown here is derived from an EMBL/GenBank/DDBJ whole genome shotgun (WGS) entry which is preliminary data.</text>
</comment>
<name>A0A917H5Z0_9BACL</name>
<sequence length="158" mass="17726">MVEWIQQAEGIWQYIVLFLLAAAPWLDVFVVVPLGIVAKMPPVAVAVTGFAGNFLMTLLIGIFFKHFLSWREKRKLKKGIKAPSKKETRARQVWERYGLPGLALLAPVILGTDIATLLALSFGSSRVRVIQWMAVSLAVWTIVMTLGSVYGFSYMKWI</sequence>
<keyword evidence="1" id="KW-0472">Membrane</keyword>
<evidence type="ECO:0000313" key="3">
    <source>
        <dbReference type="Proteomes" id="UP000600247"/>
    </source>
</evidence>
<dbReference type="Proteomes" id="UP000600247">
    <property type="component" value="Unassembled WGS sequence"/>
</dbReference>
<proteinExistence type="predicted"/>
<feature type="transmembrane region" description="Helical" evidence="1">
    <location>
        <begin position="12"/>
        <end position="37"/>
    </location>
</feature>
<keyword evidence="1" id="KW-1133">Transmembrane helix</keyword>
<keyword evidence="3" id="KW-1185">Reference proteome</keyword>
<protein>
    <recommendedName>
        <fullName evidence="4">DNA-binding protein</fullName>
    </recommendedName>
</protein>
<accession>A0A917H5Z0</accession>